<evidence type="ECO:0000313" key="2">
    <source>
        <dbReference type="EnsemblMetazoa" id="ADIR014297-PA"/>
    </source>
</evidence>
<dbReference type="Proteomes" id="UP000075884">
    <property type="component" value="Unassembled WGS sequence"/>
</dbReference>
<sequence length="168" mass="17475">MVECRLSEDGLAVAGVSVRGDRGGDLSETRVGQRGGDLGNGGNSLDGQRLTVDDGVESVDRIGGVLDDALRAIGFDERVRAGHNISRAGLLLALVISGQCVRHGVAVAVLWVGVVVAQRSSNLGHSRISSERGRISDSYCAGGSDEGGKNGKPEGHFVNCCCCYVLYC</sequence>
<reference evidence="2" key="2">
    <citation type="submission" date="2020-05" db="UniProtKB">
        <authorList>
            <consortium name="EnsemblMetazoa"/>
        </authorList>
    </citation>
    <scope>IDENTIFICATION</scope>
    <source>
        <strain evidence="2">WRAIR2</strain>
    </source>
</reference>
<proteinExistence type="predicted"/>
<name>A0A182NWN0_9DIPT</name>
<dbReference type="VEuPathDB" id="VectorBase:ADIR014297"/>
<evidence type="ECO:0000256" key="1">
    <source>
        <dbReference type="SAM" id="MobiDB-lite"/>
    </source>
</evidence>
<dbReference type="EnsemblMetazoa" id="ADIR014297-RA">
    <property type="protein sequence ID" value="ADIR014297-PA"/>
    <property type="gene ID" value="ADIR014297"/>
</dbReference>
<feature type="compositionally biased region" description="Gly residues" evidence="1">
    <location>
        <begin position="33"/>
        <end position="44"/>
    </location>
</feature>
<accession>A0A182NWN0</accession>
<evidence type="ECO:0000313" key="3">
    <source>
        <dbReference type="Proteomes" id="UP000075884"/>
    </source>
</evidence>
<feature type="region of interest" description="Disordered" evidence="1">
    <location>
        <begin position="22"/>
        <end position="44"/>
    </location>
</feature>
<dbReference type="AlphaFoldDB" id="A0A182NWN0"/>
<reference evidence="3" key="1">
    <citation type="submission" date="2013-03" db="EMBL/GenBank/DDBJ databases">
        <title>The Genome Sequence of Anopheles dirus WRAIR2.</title>
        <authorList>
            <consortium name="The Broad Institute Genomics Platform"/>
            <person name="Neafsey D.E."/>
            <person name="Walton C."/>
            <person name="Walker B."/>
            <person name="Young S.K."/>
            <person name="Zeng Q."/>
            <person name="Gargeya S."/>
            <person name="Fitzgerald M."/>
            <person name="Haas B."/>
            <person name="Abouelleil A."/>
            <person name="Allen A.W."/>
            <person name="Alvarado L."/>
            <person name="Arachchi H.M."/>
            <person name="Berlin A.M."/>
            <person name="Chapman S.B."/>
            <person name="Gainer-Dewar J."/>
            <person name="Goldberg J."/>
            <person name="Griggs A."/>
            <person name="Gujja S."/>
            <person name="Hansen M."/>
            <person name="Howarth C."/>
            <person name="Imamovic A."/>
            <person name="Ireland A."/>
            <person name="Larimer J."/>
            <person name="McCowan C."/>
            <person name="Murphy C."/>
            <person name="Pearson M."/>
            <person name="Poon T.W."/>
            <person name="Priest M."/>
            <person name="Roberts A."/>
            <person name="Saif S."/>
            <person name="Shea T."/>
            <person name="Sisk P."/>
            <person name="Sykes S."/>
            <person name="Wortman J."/>
            <person name="Nusbaum C."/>
            <person name="Birren B."/>
        </authorList>
    </citation>
    <scope>NUCLEOTIDE SEQUENCE [LARGE SCALE GENOMIC DNA]</scope>
    <source>
        <strain evidence="3">WRAIR2</strain>
    </source>
</reference>
<keyword evidence="3" id="KW-1185">Reference proteome</keyword>
<organism evidence="2 3">
    <name type="scientific">Anopheles dirus</name>
    <dbReference type="NCBI Taxonomy" id="7168"/>
    <lineage>
        <taxon>Eukaryota</taxon>
        <taxon>Metazoa</taxon>
        <taxon>Ecdysozoa</taxon>
        <taxon>Arthropoda</taxon>
        <taxon>Hexapoda</taxon>
        <taxon>Insecta</taxon>
        <taxon>Pterygota</taxon>
        <taxon>Neoptera</taxon>
        <taxon>Endopterygota</taxon>
        <taxon>Diptera</taxon>
        <taxon>Nematocera</taxon>
        <taxon>Culicoidea</taxon>
        <taxon>Culicidae</taxon>
        <taxon>Anophelinae</taxon>
        <taxon>Anopheles</taxon>
    </lineage>
</organism>
<protein>
    <submittedName>
        <fullName evidence="2">Uncharacterized protein</fullName>
    </submittedName>
</protein>